<dbReference type="Proteomes" id="UP000253324">
    <property type="component" value="Unassembled WGS sequence"/>
</dbReference>
<reference evidence="1 2" key="1">
    <citation type="submission" date="2018-07" db="EMBL/GenBank/DDBJ databases">
        <title>Genomic Encyclopedia of Type Strains, Phase III (KMG-III): the genomes of soil and plant-associated and newly described type strains.</title>
        <authorList>
            <person name="Whitman W."/>
        </authorList>
    </citation>
    <scope>NUCLEOTIDE SEQUENCE [LARGE SCALE GENOMIC DNA]</scope>
    <source>
        <strain evidence="1 2">31-25a</strain>
    </source>
</reference>
<gene>
    <name evidence="1" type="ORF">C7476_11839</name>
</gene>
<sequence length="91" mass="10758">MIELDYTTRFKKSLSKLSSDQQLLVRNALKLFVGEPHHQDLDFKKRSGSKYYTIRADIRLRIAMTKVGDRFYLLELTGNHDDINSLDRQKR</sequence>
<dbReference type="RefSeq" id="WP_114432162.1">
    <property type="nucleotide sequence ID" value="NZ_QPJM01000018.1"/>
</dbReference>
<dbReference type="AlphaFoldDB" id="A0A368YK91"/>
<name>A0A368YK91_9HYPH</name>
<organism evidence="1 2">
    <name type="scientific">Phyllobacterium bourgognense</name>
    <dbReference type="NCBI Taxonomy" id="314236"/>
    <lineage>
        <taxon>Bacteria</taxon>
        <taxon>Pseudomonadati</taxon>
        <taxon>Pseudomonadota</taxon>
        <taxon>Alphaproteobacteria</taxon>
        <taxon>Hyphomicrobiales</taxon>
        <taxon>Phyllobacteriaceae</taxon>
        <taxon>Phyllobacterium</taxon>
    </lineage>
</organism>
<dbReference type="SUPFAM" id="SSF143011">
    <property type="entry name" value="RelE-like"/>
    <property type="match status" value="1"/>
</dbReference>
<proteinExistence type="predicted"/>
<evidence type="ECO:0000313" key="2">
    <source>
        <dbReference type="Proteomes" id="UP000253324"/>
    </source>
</evidence>
<comment type="caution">
    <text evidence="1">The sequence shown here is derived from an EMBL/GenBank/DDBJ whole genome shotgun (WGS) entry which is preliminary data.</text>
</comment>
<dbReference type="OrthoDB" id="129742at2"/>
<dbReference type="EMBL" id="QPJM01000018">
    <property type="protein sequence ID" value="RCW79327.1"/>
    <property type="molecule type" value="Genomic_DNA"/>
</dbReference>
<evidence type="ECO:0000313" key="1">
    <source>
        <dbReference type="EMBL" id="RCW79327.1"/>
    </source>
</evidence>
<protein>
    <recommendedName>
        <fullName evidence="3">mRNA-degrading endonuclease RelE of RelBE toxin-antitoxin system</fullName>
    </recommendedName>
</protein>
<dbReference type="InterPro" id="IPR035093">
    <property type="entry name" value="RelE/ParE_toxin_dom_sf"/>
</dbReference>
<evidence type="ECO:0008006" key="3">
    <source>
        <dbReference type="Google" id="ProtNLM"/>
    </source>
</evidence>
<keyword evidence="2" id="KW-1185">Reference proteome</keyword>
<accession>A0A368YK91</accession>